<feature type="region of interest" description="Disordered" evidence="1">
    <location>
        <begin position="24"/>
        <end position="46"/>
    </location>
</feature>
<name>A0AAV2AFT9_9ARAC</name>
<feature type="non-terminal residue" evidence="2">
    <location>
        <position position="90"/>
    </location>
</feature>
<reference evidence="2 3" key="1">
    <citation type="submission" date="2024-04" db="EMBL/GenBank/DDBJ databases">
        <authorList>
            <person name="Rising A."/>
            <person name="Reimegard J."/>
            <person name="Sonavane S."/>
            <person name="Akerstrom W."/>
            <person name="Nylinder S."/>
            <person name="Hedman E."/>
            <person name="Kallberg Y."/>
        </authorList>
    </citation>
    <scope>NUCLEOTIDE SEQUENCE [LARGE SCALE GENOMIC DNA]</scope>
</reference>
<organism evidence="2 3">
    <name type="scientific">Larinioides sclopetarius</name>
    <dbReference type="NCBI Taxonomy" id="280406"/>
    <lineage>
        <taxon>Eukaryota</taxon>
        <taxon>Metazoa</taxon>
        <taxon>Ecdysozoa</taxon>
        <taxon>Arthropoda</taxon>
        <taxon>Chelicerata</taxon>
        <taxon>Arachnida</taxon>
        <taxon>Araneae</taxon>
        <taxon>Araneomorphae</taxon>
        <taxon>Entelegynae</taxon>
        <taxon>Araneoidea</taxon>
        <taxon>Araneidae</taxon>
        <taxon>Larinioides</taxon>
    </lineage>
</organism>
<evidence type="ECO:0000313" key="2">
    <source>
        <dbReference type="EMBL" id="CAL1282820.1"/>
    </source>
</evidence>
<proteinExistence type="predicted"/>
<gene>
    <name evidence="2" type="ORF">LARSCL_LOCUS12270</name>
</gene>
<dbReference type="AlphaFoldDB" id="A0AAV2AFT9"/>
<evidence type="ECO:0000313" key="3">
    <source>
        <dbReference type="Proteomes" id="UP001497382"/>
    </source>
</evidence>
<keyword evidence="3" id="KW-1185">Reference proteome</keyword>
<dbReference type="EMBL" id="CAXIEN010000160">
    <property type="protein sequence ID" value="CAL1282820.1"/>
    <property type="molecule type" value="Genomic_DNA"/>
</dbReference>
<accession>A0AAV2AFT9</accession>
<dbReference type="Proteomes" id="UP001497382">
    <property type="component" value="Unassembled WGS sequence"/>
</dbReference>
<comment type="caution">
    <text evidence="2">The sequence shown here is derived from an EMBL/GenBank/DDBJ whole genome shotgun (WGS) entry which is preliminary data.</text>
</comment>
<protein>
    <submittedName>
        <fullName evidence="2">Uncharacterized protein</fullName>
    </submittedName>
</protein>
<evidence type="ECO:0000256" key="1">
    <source>
        <dbReference type="SAM" id="MobiDB-lite"/>
    </source>
</evidence>
<sequence>MPRIKKTRKRKRSELVEISLLPQPEEVSASENLNPPGKKEKRPNFFPDTRFEASTTHFPAAKKPNISEDCMIIESVPKVEVKIEVIDLTD</sequence>